<keyword evidence="2" id="KW-0645">Protease</keyword>
<dbReference type="GO" id="GO:0006508">
    <property type="term" value="P:proteolysis"/>
    <property type="evidence" value="ECO:0007669"/>
    <property type="project" value="UniProtKB-KW"/>
</dbReference>
<dbReference type="CDD" id="cd03129">
    <property type="entry name" value="GAT1_Peptidase_E_like"/>
    <property type="match status" value="1"/>
</dbReference>
<feature type="transmembrane region" description="Helical" evidence="5">
    <location>
        <begin position="30"/>
        <end position="48"/>
    </location>
</feature>
<name>C9MQS9_9BACT</name>
<reference evidence="6 7" key="1">
    <citation type="submission" date="2009-09" db="EMBL/GenBank/DDBJ databases">
        <authorList>
            <person name="Weinstock G."/>
            <person name="Sodergren E."/>
            <person name="Clifton S."/>
            <person name="Fulton L."/>
            <person name="Fulton B."/>
            <person name="Courtney L."/>
            <person name="Fronick C."/>
            <person name="Harrison M."/>
            <person name="Strong C."/>
            <person name="Farmer C."/>
            <person name="Delahaunty K."/>
            <person name="Markovic C."/>
            <person name="Hall O."/>
            <person name="Minx P."/>
            <person name="Tomlinson C."/>
            <person name="Mitreva M."/>
            <person name="Nelson J."/>
            <person name="Hou S."/>
            <person name="Wollam A."/>
            <person name="Pepin K.H."/>
            <person name="Johnson M."/>
            <person name="Bhonagiri V."/>
            <person name="Nash W.E."/>
            <person name="Warren W."/>
            <person name="Chinwalla A."/>
            <person name="Mardis E.R."/>
            <person name="Wilson R.K."/>
        </authorList>
    </citation>
    <scope>NUCLEOTIDE SEQUENCE [LARGE SCALE GENOMIC DNA]</scope>
    <source>
        <strain evidence="6 7">F0319</strain>
    </source>
</reference>
<gene>
    <name evidence="6" type="ORF">HMPREF0973_01979</name>
</gene>
<evidence type="ECO:0000256" key="2">
    <source>
        <dbReference type="ARBA" id="ARBA00022670"/>
    </source>
</evidence>
<comment type="similarity">
    <text evidence="1">Belongs to the peptidase S51 family.</text>
</comment>
<organism evidence="6 7">
    <name type="scientific">Prevotella veroralis F0319</name>
    <dbReference type="NCBI Taxonomy" id="649761"/>
    <lineage>
        <taxon>Bacteria</taxon>
        <taxon>Pseudomonadati</taxon>
        <taxon>Bacteroidota</taxon>
        <taxon>Bacteroidia</taxon>
        <taxon>Bacteroidales</taxon>
        <taxon>Prevotellaceae</taxon>
        <taxon>Prevotella</taxon>
    </lineage>
</organism>
<evidence type="ECO:0000256" key="5">
    <source>
        <dbReference type="SAM" id="Phobius"/>
    </source>
</evidence>
<dbReference type="eggNOG" id="COG3340">
    <property type="taxonomic scope" value="Bacteria"/>
</dbReference>
<comment type="caution">
    <text evidence="6">The sequence shown here is derived from an EMBL/GenBank/DDBJ whole genome shotgun (WGS) entry which is preliminary data.</text>
</comment>
<dbReference type="STRING" id="649761.HMPREF0973_01979"/>
<dbReference type="InterPro" id="IPR029062">
    <property type="entry name" value="Class_I_gatase-like"/>
</dbReference>
<dbReference type="PANTHER" id="PTHR20842:SF0">
    <property type="entry name" value="ALPHA-ASPARTYL DIPEPTIDASE"/>
    <property type="match status" value="1"/>
</dbReference>
<keyword evidence="5" id="KW-0812">Transmembrane</keyword>
<evidence type="ECO:0000256" key="3">
    <source>
        <dbReference type="ARBA" id="ARBA00022801"/>
    </source>
</evidence>
<dbReference type="Gene3D" id="3.40.50.880">
    <property type="match status" value="1"/>
</dbReference>
<accession>C9MQS9</accession>
<keyword evidence="5" id="KW-0472">Membrane</keyword>
<dbReference type="GO" id="GO:0008236">
    <property type="term" value="F:serine-type peptidase activity"/>
    <property type="evidence" value="ECO:0007669"/>
    <property type="project" value="UniProtKB-KW"/>
</dbReference>
<evidence type="ECO:0000256" key="1">
    <source>
        <dbReference type="ARBA" id="ARBA00006534"/>
    </source>
</evidence>
<dbReference type="AlphaFoldDB" id="C9MQS9"/>
<protein>
    <submittedName>
        <fullName evidence="6">Peptidase family S51</fullName>
    </submittedName>
</protein>
<dbReference type="SUPFAM" id="SSF52317">
    <property type="entry name" value="Class I glutamine amidotransferase-like"/>
    <property type="match status" value="1"/>
</dbReference>
<dbReference type="InterPro" id="IPR005320">
    <property type="entry name" value="Peptidase_S51"/>
</dbReference>
<evidence type="ECO:0000256" key="4">
    <source>
        <dbReference type="ARBA" id="ARBA00022825"/>
    </source>
</evidence>
<keyword evidence="4" id="KW-0720">Serine protease</keyword>
<evidence type="ECO:0000313" key="7">
    <source>
        <dbReference type="Proteomes" id="UP000003327"/>
    </source>
</evidence>
<proteinExistence type="inferred from homology"/>
<keyword evidence="3" id="KW-0378">Hydrolase</keyword>
<dbReference type="Pfam" id="PF03575">
    <property type="entry name" value="Peptidase_S51"/>
    <property type="match status" value="1"/>
</dbReference>
<dbReference type="HOGENOM" id="CLU_090997_0_0_10"/>
<dbReference type="Proteomes" id="UP000003327">
    <property type="component" value="Unassembled WGS sequence"/>
</dbReference>
<dbReference type="EMBL" id="ACVA01000047">
    <property type="protein sequence ID" value="EEX18194.1"/>
    <property type="molecule type" value="Genomic_DNA"/>
</dbReference>
<keyword evidence="5" id="KW-1133">Transmembrane helix</keyword>
<evidence type="ECO:0000313" key="6">
    <source>
        <dbReference type="EMBL" id="EEX18194.1"/>
    </source>
</evidence>
<keyword evidence="7" id="KW-1185">Reference proteome</keyword>
<dbReference type="PANTHER" id="PTHR20842">
    <property type="entry name" value="PROTEASE S51 ALPHA-ASPARTYL DIPEPTIDASE"/>
    <property type="match status" value="1"/>
</dbReference>
<sequence length="267" mass="30120">MQNYIKFRKAPNYLLVFSNFAVLNVKCMRYRFIIFLIILIFIPVQAVYSTNDREVLKHNISMKKIFLCSSFADVASILSESISVPLRGKTVAFIPTASIHEEYTQYVEDARVALDSLGLIVKELEITQCSKNEMEEVLTNCDCIYVSGGNTFFLLQELRKTGADKYIIEQVEKGKLYIGESAGAMILAPNVEYAKGMDDCYSLTPELEDFVGLGIVGFYPVVHFDSFPFEEAAREVVNKNSHLPLKIITNQQAIAVVGNNIVIKERK</sequence>